<evidence type="ECO:0000313" key="2">
    <source>
        <dbReference type="Proteomes" id="UP000285604"/>
    </source>
</evidence>
<evidence type="ECO:0008006" key="3">
    <source>
        <dbReference type="Google" id="ProtNLM"/>
    </source>
</evidence>
<comment type="caution">
    <text evidence="1">The sequence shown here is derived from an EMBL/GenBank/DDBJ whole genome shotgun (WGS) entry which is preliminary data.</text>
</comment>
<protein>
    <recommendedName>
        <fullName evidence="3">Three-Cys-motif partner protein TcmP</fullName>
    </recommendedName>
</protein>
<gene>
    <name evidence="1" type="ORF">DXA63_14400</name>
</gene>
<dbReference type="AlphaFoldDB" id="A0AA92UMF2"/>
<dbReference type="NCBIfam" id="TIGR04474">
    <property type="entry name" value="tcm_partner"/>
    <property type="match status" value="1"/>
</dbReference>
<accession>A0AA92UMF2</accession>
<proteinExistence type="predicted"/>
<dbReference type="EMBL" id="QSCI01000101">
    <property type="protein sequence ID" value="RGX90400.1"/>
    <property type="molecule type" value="Genomic_DNA"/>
</dbReference>
<dbReference type="InterPro" id="IPR031009">
    <property type="entry name" value="Tcm_partner"/>
</dbReference>
<reference evidence="1 2" key="1">
    <citation type="submission" date="2018-08" db="EMBL/GenBank/DDBJ databases">
        <title>A genome reference for cultivated species of the human gut microbiota.</title>
        <authorList>
            <person name="Zou Y."/>
            <person name="Xue W."/>
            <person name="Luo G."/>
        </authorList>
    </citation>
    <scope>NUCLEOTIDE SEQUENCE [LARGE SCALE GENOMIC DNA]</scope>
    <source>
        <strain evidence="1 2">OF03-3</strain>
    </source>
</reference>
<evidence type="ECO:0000313" key="1">
    <source>
        <dbReference type="EMBL" id="RGX90400.1"/>
    </source>
</evidence>
<sequence length="376" mass="43753">MAKDINKKEFTEETKLKLEIFQECFREWYPVFIHNKYITNVLIYDMFAGSGMDAMGNYGSPLILLQEAKGENKQYCTFLSKQNAPQVYFGFNELLTHKEVELESNISNYIQNCQKECFFKCPFNGHIFFKSADFTTLIKSTKLLHNLEDKNSAKFVLLDQYGFKQIADDIFIKLISFPKTDFIFFIASSFIKRFSELPAVTNYFHKKKINFDESQPKECHRVITDYFRSLIPTNKEYYLHSYTIQKGKNYYGLIFGTNHTLGMEKFLKVCWKHDKLAGESNCNIENDFEPGTLFFNPANTNKRQRVLEKIKKEILLGNITNNKKGLMFALQNGCEPSLYVTAISELILSKKVDVVGEFNKQATNIHKVVEYSIVLK</sequence>
<name>A0AA92UMF2_9BACT</name>
<organism evidence="1 2">
    <name type="scientific">Segatella copri</name>
    <dbReference type="NCBI Taxonomy" id="165179"/>
    <lineage>
        <taxon>Bacteria</taxon>
        <taxon>Pseudomonadati</taxon>
        <taxon>Bacteroidota</taxon>
        <taxon>Bacteroidia</taxon>
        <taxon>Bacteroidales</taxon>
        <taxon>Prevotellaceae</taxon>
        <taxon>Segatella</taxon>
    </lineage>
</organism>
<dbReference type="Proteomes" id="UP000285604">
    <property type="component" value="Unassembled WGS sequence"/>
</dbReference>